<evidence type="ECO:0000259" key="4">
    <source>
        <dbReference type="Pfam" id="PF24883"/>
    </source>
</evidence>
<evidence type="ECO:0000259" key="3">
    <source>
        <dbReference type="Pfam" id="PF01048"/>
    </source>
</evidence>
<accession>A0A5N7AUP0</accession>
<dbReference type="Pfam" id="PF01048">
    <property type="entry name" value="PNP_UDP_1"/>
    <property type="match status" value="1"/>
</dbReference>
<dbReference type="InterPro" id="IPR056884">
    <property type="entry name" value="NPHP3-like_N"/>
</dbReference>
<dbReference type="GO" id="GO:0009116">
    <property type="term" value="P:nucleoside metabolic process"/>
    <property type="evidence" value="ECO:0007669"/>
    <property type="project" value="InterPro"/>
</dbReference>
<keyword evidence="1" id="KW-0677">Repeat</keyword>
<dbReference type="EMBL" id="ML736355">
    <property type="protein sequence ID" value="KAE8372510.1"/>
    <property type="molecule type" value="Genomic_DNA"/>
</dbReference>
<organism evidence="5 6">
    <name type="scientific">Aspergillus bertholletiae</name>
    <dbReference type="NCBI Taxonomy" id="1226010"/>
    <lineage>
        <taxon>Eukaryota</taxon>
        <taxon>Fungi</taxon>
        <taxon>Dikarya</taxon>
        <taxon>Ascomycota</taxon>
        <taxon>Pezizomycotina</taxon>
        <taxon>Eurotiomycetes</taxon>
        <taxon>Eurotiomycetidae</taxon>
        <taxon>Eurotiales</taxon>
        <taxon>Aspergillaceae</taxon>
        <taxon>Aspergillus</taxon>
        <taxon>Aspergillus subgen. Circumdati</taxon>
    </lineage>
</organism>
<dbReference type="PROSITE" id="PS50088">
    <property type="entry name" value="ANK_REPEAT"/>
    <property type="match status" value="3"/>
</dbReference>
<feature type="repeat" description="ANK" evidence="2">
    <location>
        <begin position="1023"/>
        <end position="1055"/>
    </location>
</feature>
<evidence type="ECO:0000256" key="1">
    <source>
        <dbReference type="ARBA" id="ARBA00022737"/>
    </source>
</evidence>
<dbReference type="SMART" id="SM00248">
    <property type="entry name" value="ANK"/>
    <property type="match status" value="6"/>
</dbReference>
<feature type="repeat" description="ANK" evidence="2">
    <location>
        <begin position="888"/>
        <end position="920"/>
    </location>
</feature>
<proteinExistence type="predicted"/>
<dbReference type="SUPFAM" id="SSF53167">
    <property type="entry name" value="Purine and uridine phosphorylases"/>
    <property type="match status" value="1"/>
</dbReference>
<dbReference type="PROSITE" id="PS50297">
    <property type="entry name" value="ANK_REP_REGION"/>
    <property type="match status" value="2"/>
</dbReference>
<dbReference type="Proteomes" id="UP000326198">
    <property type="component" value="Unassembled WGS sequence"/>
</dbReference>
<dbReference type="AlphaFoldDB" id="A0A5N7AUP0"/>
<name>A0A5N7AUP0_9EURO</name>
<dbReference type="OrthoDB" id="1577640at2759"/>
<reference evidence="5 6" key="1">
    <citation type="submission" date="2019-04" db="EMBL/GenBank/DDBJ databases">
        <title>Friends and foes A comparative genomics studyof 23 Aspergillus species from section Flavi.</title>
        <authorList>
            <consortium name="DOE Joint Genome Institute"/>
            <person name="Kjaerbolling I."/>
            <person name="Vesth T."/>
            <person name="Frisvad J.C."/>
            <person name="Nybo J.L."/>
            <person name="Theobald S."/>
            <person name="Kildgaard S."/>
            <person name="Isbrandt T."/>
            <person name="Kuo A."/>
            <person name="Sato A."/>
            <person name="Lyhne E.K."/>
            <person name="Kogle M.E."/>
            <person name="Wiebenga A."/>
            <person name="Kun R.S."/>
            <person name="Lubbers R.J."/>
            <person name="Makela M.R."/>
            <person name="Barry K."/>
            <person name="Chovatia M."/>
            <person name="Clum A."/>
            <person name="Daum C."/>
            <person name="Haridas S."/>
            <person name="He G."/>
            <person name="LaButti K."/>
            <person name="Lipzen A."/>
            <person name="Mondo S."/>
            <person name="Riley R."/>
            <person name="Salamov A."/>
            <person name="Simmons B.A."/>
            <person name="Magnuson J.K."/>
            <person name="Henrissat B."/>
            <person name="Mortensen U.H."/>
            <person name="Larsen T.O."/>
            <person name="Devries R.P."/>
            <person name="Grigoriev I.V."/>
            <person name="Machida M."/>
            <person name="Baker S.E."/>
            <person name="Andersen M.R."/>
        </authorList>
    </citation>
    <scope>NUCLEOTIDE SEQUENCE [LARGE SCALE GENOMIC DNA]</scope>
    <source>
        <strain evidence="5 6">IBT 29228</strain>
    </source>
</reference>
<dbReference type="InterPro" id="IPR002110">
    <property type="entry name" value="Ankyrin_rpt"/>
</dbReference>
<sequence>MTLTQALTPEDYTVGWIAPLEVEVIAAVQMLDEIHSPMPQQPRDHNVYRLGRINHHNVVIASLPGMGNSMAATVATQLRNTFPSVQFCLLVGIGGGVPTNSDSGPIRLGDVIVSKPTGTHSGVIQYDHGKAQVGHFERTGALPPAPMLLLNVAQDIAVQRALAREDPLQNHLARINTDLRPLRRFRFPGRAKDHLYPPEYAHRDPRLSCKQAGCDQQMCLMREEAEENENGTEEEPEIRVHRGTIASGEMVMKDGLTRDILADQYGIICFEMEAAGVLLDLPCLVIRGVSDYCDSHKNDLWKAYAAATAAAYARQIFFHLPLDAVSFEPKMAAIEELLLITNRTGNTDQQAKLAEREWNDGGKHLHHSWHYMEFVSARFLLRLISLNWNSDASVAAGSGKTILAAAVINDLRRHCKPELKTLLAYFFFDFRNPQQITIEGLLRSILSQLFSQLNGKIESVLRLYAEHLDGREEPSQGRLFHTLRDALDAKMEVYLVIDALDECRDRDQLVQTLSTIQGWDLPYLHVLVTSRRHVEIEKGLQGRLTDQINLEPEMVEADIRLLTKQTVNRHWRLSQLRTETRDDIEQKMISKAQGMFRWVSCQLDSLKECVSDYQISEVLDTLPQDLDETYAQILRKIPHLHCREVLQLLQWLVHAMRPMRSTELMEVVTFTLGKDYDIQIDRNRRPWNHESLLVMCSSLVSCQTREVGDTSARSTVVEIKLAHFSVHEYLISVFLCPPLRASFDTDWVNTLIAKQCIRYLIGVGTITSQGEDITGLPLARYAAEYWHCHLRVSYRSRSSARDEPAHAKNLDLILPSGSTITENESWPLVKYAGHHLREVARSEEMGYSATELANQLFLTGHYRTSVRIFNPDEPWDASDGERLKEDSGDYAPLYAASMYGLFGLVETLLQAGHDVNYEGGRYGSALSAASYHGWRDIVAFLLHHFAGKIQIAGEAGMYGNALQSAAVMSRNDIILLLVDAGADVNHPGGFYGFPLQGAAFHRHFSTVELLLKLGAHANNVGGYYESALHAAAGRDDAAIVEHLLTVGADPNAPTGRYGSPLGMAVARNRMAALEVLVRWGGDINRAGGKYGTPLQTAVAHGHEEAVLRLLELGADAMAQGGHYGSVLDAAQQSTRSTPKILEHISCAVKAQRQLREATGLSA</sequence>
<dbReference type="Pfam" id="PF24883">
    <property type="entry name" value="NPHP3_N"/>
    <property type="match status" value="1"/>
</dbReference>
<dbReference type="InterPro" id="IPR053137">
    <property type="entry name" value="NLR-like"/>
</dbReference>
<evidence type="ECO:0000313" key="5">
    <source>
        <dbReference type="EMBL" id="KAE8372510.1"/>
    </source>
</evidence>
<dbReference type="GO" id="GO:0003824">
    <property type="term" value="F:catalytic activity"/>
    <property type="evidence" value="ECO:0007669"/>
    <property type="project" value="InterPro"/>
</dbReference>
<dbReference type="Gene3D" id="1.25.40.20">
    <property type="entry name" value="Ankyrin repeat-containing domain"/>
    <property type="match status" value="1"/>
</dbReference>
<dbReference type="SUPFAM" id="SSF48403">
    <property type="entry name" value="Ankyrin repeat"/>
    <property type="match status" value="1"/>
</dbReference>
<keyword evidence="6" id="KW-1185">Reference proteome</keyword>
<dbReference type="Gene3D" id="3.40.50.300">
    <property type="entry name" value="P-loop containing nucleotide triphosphate hydrolases"/>
    <property type="match status" value="1"/>
</dbReference>
<feature type="domain" description="Nucleoside phosphorylase" evidence="3">
    <location>
        <begin position="43"/>
        <end position="311"/>
    </location>
</feature>
<dbReference type="InterPro" id="IPR035994">
    <property type="entry name" value="Nucleoside_phosphorylase_sf"/>
</dbReference>
<dbReference type="InterPro" id="IPR036770">
    <property type="entry name" value="Ankyrin_rpt-contain_sf"/>
</dbReference>
<protein>
    <recommendedName>
        <fullName evidence="7">Purine and uridine phosphorylase</fullName>
    </recommendedName>
</protein>
<feature type="repeat" description="ANK" evidence="2">
    <location>
        <begin position="1089"/>
        <end position="1121"/>
    </location>
</feature>
<dbReference type="PANTHER" id="PTHR46082:SF11">
    <property type="entry name" value="AAA+ ATPASE DOMAIN-CONTAINING PROTEIN-RELATED"/>
    <property type="match status" value="1"/>
</dbReference>
<dbReference type="InterPro" id="IPR027417">
    <property type="entry name" value="P-loop_NTPase"/>
</dbReference>
<dbReference type="Pfam" id="PF12796">
    <property type="entry name" value="Ank_2"/>
    <property type="match status" value="2"/>
</dbReference>
<dbReference type="PANTHER" id="PTHR46082">
    <property type="entry name" value="ATP/GTP-BINDING PROTEIN-RELATED"/>
    <property type="match status" value="1"/>
</dbReference>
<dbReference type="Gene3D" id="3.40.50.1580">
    <property type="entry name" value="Nucleoside phosphorylase domain"/>
    <property type="match status" value="1"/>
</dbReference>
<evidence type="ECO:0000313" key="6">
    <source>
        <dbReference type="Proteomes" id="UP000326198"/>
    </source>
</evidence>
<dbReference type="InterPro" id="IPR000845">
    <property type="entry name" value="Nucleoside_phosphorylase_d"/>
</dbReference>
<evidence type="ECO:0000256" key="2">
    <source>
        <dbReference type="PROSITE-ProRule" id="PRU00023"/>
    </source>
</evidence>
<dbReference type="SUPFAM" id="SSF52540">
    <property type="entry name" value="P-loop containing nucleoside triphosphate hydrolases"/>
    <property type="match status" value="1"/>
</dbReference>
<gene>
    <name evidence="5" type="ORF">BDV26DRAFT_297790</name>
</gene>
<evidence type="ECO:0008006" key="7">
    <source>
        <dbReference type="Google" id="ProtNLM"/>
    </source>
</evidence>
<keyword evidence="2" id="KW-0040">ANK repeat</keyword>
<feature type="domain" description="Nephrocystin 3-like N-terminal" evidence="4">
    <location>
        <begin position="396"/>
        <end position="531"/>
    </location>
</feature>